<protein>
    <recommendedName>
        <fullName evidence="3">Thyroglobulin</fullName>
    </recommendedName>
</protein>
<dbReference type="Proteomes" id="UP001488805">
    <property type="component" value="Unassembled WGS sequence"/>
</dbReference>
<organism evidence="1 2">
    <name type="scientific">Zoarces viviparus</name>
    <name type="common">Viviparous eelpout</name>
    <name type="synonym">Blennius viviparus</name>
    <dbReference type="NCBI Taxonomy" id="48416"/>
    <lineage>
        <taxon>Eukaryota</taxon>
        <taxon>Metazoa</taxon>
        <taxon>Chordata</taxon>
        <taxon>Craniata</taxon>
        <taxon>Vertebrata</taxon>
        <taxon>Euteleostomi</taxon>
        <taxon>Actinopterygii</taxon>
        <taxon>Neopterygii</taxon>
        <taxon>Teleostei</taxon>
        <taxon>Neoteleostei</taxon>
        <taxon>Acanthomorphata</taxon>
        <taxon>Eupercaria</taxon>
        <taxon>Perciformes</taxon>
        <taxon>Cottioidei</taxon>
        <taxon>Zoarcales</taxon>
        <taxon>Zoarcidae</taxon>
        <taxon>Zoarcinae</taxon>
        <taxon>Zoarces</taxon>
    </lineage>
</organism>
<dbReference type="EMBL" id="JBCEZU010000089">
    <property type="protein sequence ID" value="KAK9531618.1"/>
    <property type="molecule type" value="Genomic_DNA"/>
</dbReference>
<comment type="caution">
    <text evidence="1">The sequence shown here is derived from an EMBL/GenBank/DDBJ whole genome shotgun (WGS) entry which is preliminary data.</text>
</comment>
<sequence>MSLQCASPQAAAQQSYQSTAAAPGGGERKALLTVNIVSSALPCTVFRTGTIAPSLCAAFDRQIVFCVCSSEEEETGEVPVLLFGPQGEEPVVDSTLQREGAALRGKIPFT</sequence>
<evidence type="ECO:0000313" key="2">
    <source>
        <dbReference type="Proteomes" id="UP001488805"/>
    </source>
</evidence>
<proteinExistence type="predicted"/>
<dbReference type="AlphaFoldDB" id="A0AAW1FBN1"/>
<gene>
    <name evidence="1" type="ORF">VZT92_011034</name>
</gene>
<name>A0AAW1FBN1_ZOAVI</name>
<reference evidence="1 2" key="1">
    <citation type="journal article" date="2024" name="Genome Biol. Evol.">
        <title>Chromosome-level genome assembly of the viviparous eelpout Zoarces viviparus.</title>
        <authorList>
            <person name="Fuhrmann N."/>
            <person name="Brasseur M.V."/>
            <person name="Bakowski C.E."/>
            <person name="Podsiadlowski L."/>
            <person name="Prost S."/>
            <person name="Krehenwinkel H."/>
            <person name="Mayer C."/>
        </authorList>
    </citation>
    <scope>NUCLEOTIDE SEQUENCE [LARGE SCALE GENOMIC DNA]</scope>
    <source>
        <strain evidence="1">NO-MEL_2022_Ind0_liver</strain>
    </source>
</reference>
<evidence type="ECO:0008006" key="3">
    <source>
        <dbReference type="Google" id="ProtNLM"/>
    </source>
</evidence>
<evidence type="ECO:0000313" key="1">
    <source>
        <dbReference type="EMBL" id="KAK9531618.1"/>
    </source>
</evidence>
<accession>A0AAW1FBN1</accession>
<keyword evidence="2" id="KW-1185">Reference proteome</keyword>